<gene>
    <name evidence="1" type="ORF">NLG97_g5625</name>
</gene>
<accession>A0ACC1QV42</accession>
<evidence type="ECO:0000313" key="1">
    <source>
        <dbReference type="EMBL" id="KAJ3491279.1"/>
    </source>
</evidence>
<name>A0ACC1QV42_9HYPO</name>
<protein>
    <submittedName>
        <fullName evidence="1">Uncharacterized protein</fullName>
    </submittedName>
</protein>
<keyword evidence="2" id="KW-1185">Reference proteome</keyword>
<dbReference type="Proteomes" id="UP001148737">
    <property type="component" value="Unassembled WGS sequence"/>
</dbReference>
<evidence type="ECO:0000313" key="2">
    <source>
        <dbReference type="Proteomes" id="UP001148737"/>
    </source>
</evidence>
<proteinExistence type="predicted"/>
<dbReference type="EMBL" id="JANAKD010000652">
    <property type="protein sequence ID" value="KAJ3491279.1"/>
    <property type="molecule type" value="Genomic_DNA"/>
</dbReference>
<sequence length="542" mass="60403">MDYAGGVCEHYNGKHEATEITSTASGEHAREAGGYNEEVDPYNSTYEDTRAMRRMGRSQELIRHYRVFSMVSFVGMATAAWELTLYQVTPALRDGGLPSLIYSNIWIFSAFVPVVLSLAEMSSMAPIAGAQYHWVSEFAPEKYQKFLSYMTGWTSTLALQAGNASGIFIIGTLVQAIILIHQPDYIFENWHATLLAIAVVGLTIIANVYCSRLLPYWQNPVFVINILAYFAFLIPVWCYAPRTTSEHVWTRWENSGGWSSLTVAVLVGQLPAITSQSGIDTAAHMSEEVRNASTSVPKVMISVFGITFLLNIMTVVTLCYHITDVQAALNDPSLYPSIWVLRQSMSDTWLTVLLVVQCIFLLFSNFSYLAAVSRDLFAFARDGGLPFSSWLAQVDKERKIPTNAYYLSAAVAALLSLIYIGSPVALYAIGSLLCCAMMQCFCFSISCVLWRRIYHPETLPHARFSLGKFGIPINAAAVAVVVWSFFWAFWPQSYPVTAEGFNWSVAIFVPTIIAALIYYVFKGRYVYDGPVALVEGRKKRVS</sequence>
<comment type="caution">
    <text evidence="1">The sequence shown here is derived from an EMBL/GenBank/DDBJ whole genome shotgun (WGS) entry which is preliminary data.</text>
</comment>
<reference evidence="1" key="1">
    <citation type="submission" date="2022-07" db="EMBL/GenBank/DDBJ databases">
        <title>Genome Sequence of Lecanicillium saksenae.</title>
        <authorList>
            <person name="Buettner E."/>
        </authorList>
    </citation>
    <scope>NUCLEOTIDE SEQUENCE</scope>
    <source>
        <strain evidence="1">VT-O1</strain>
    </source>
</reference>
<organism evidence="1 2">
    <name type="scientific">Lecanicillium saksenae</name>
    <dbReference type="NCBI Taxonomy" id="468837"/>
    <lineage>
        <taxon>Eukaryota</taxon>
        <taxon>Fungi</taxon>
        <taxon>Dikarya</taxon>
        <taxon>Ascomycota</taxon>
        <taxon>Pezizomycotina</taxon>
        <taxon>Sordariomycetes</taxon>
        <taxon>Hypocreomycetidae</taxon>
        <taxon>Hypocreales</taxon>
        <taxon>Cordycipitaceae</taxon>
        <taxon>Lecanicillium</taxon>
    </lineage>
</organism>